<sequence>MDNSIYQYAIGELLDGRYFYIPSFQRGYRWTVKQVGDLLRDLLCFANDFANEGKEKKQDQFYCLQPIISRSITDEEKLKSIFKDEFNDNIKKHGVWEIIDGQQRLTTIYLLYKYLMDQKGWGAETLKEEEDGKELYHICYATRDGSAKFLESMSMRVIKDSSEDDFRGNVDFFHMANTFKYISEWIRTDGKAINIRYQLGGSLDNVRTSFFKLLNGMSDTKGGSVQVLWYEIAESKEKNNIKEFQKINTGKIRLTDAELIKGLFLLKKNFTAGDKYIKQSELALEWEFIENTLHANNFWYFLQKKGFDMPNRIDFLFNLIYKKSVLKDVPEEEWDNILKVVDEKLMDTRQSEIFRFYYNRFEGKIGEALQLEVAEAWSEVMELFRTLDDWFCSPSTYNFIGLLSQCGEDLCRLVLHFDYMSELSSRADFERYLKERISYHLRGIKIDKKKKLIINTYKEHNNIYKLLLTLNIHLLNEQNQKLESDSDVYKFPFDVLSAQNWDIEHVDSFHTNALKKEKDKIEWIKTAMEDRSEELTKEERKQILQNLEEKAYDIAIDILKKNAKEEETDEEIKNTIGNLTLLDAVTNRMYGNSLFCTKRRIIIERIKQGVFVPIATQYIFAKFFDQKGTNRSLWTKEDMDAYHRYVYDVIINYVSNEEGEQ</sequence>
<dbReference type="PANTHER" id="PTHR35149:SF1">
    <property type="entry name" value="DUF5655 DOMAIN-CONTAINING PROTEIN"/>
    <property type="match status" value="1"/>
</dbReference>
<dbReference type="PANTHER" id="PTHR35149">
    <property type="entry name" value="SLL5132 PROTEIN"/>
    <property type="match status" value="1"/>
</dbReference>
<dbReference type="Pfam" id="PF07510">
    <property type="entry name" value="GmrSD_C"/>
    <property type="match status" value="1"/>
</dbReference>
<dbReference type="EMBL" id="PGGD01000002">
    <property type="protein sequence ID" value="PJE98614.1"/>
    <property type="molecule type" value="Genomic_DNA"/>
</dbReference>
<dbReference type="AlphaFoldDB" id="A0A2M8M337"/>
<name>A0A2M8M337_PREIN</name>
<feature type="domain" description="GmrSD restriction endonucleases N-terminal" evidence="1">
    <location>
        <begin position="10"/>
        <end position="264"/>
    </location>
</feature>
<dbReference type="RefSeq" id="WP_100190239.1">
    <property type="nucleotide sequence ID" value="NZ_PGGD01000002.1"/>
</dbReference>
<accession>A0A2M8M337</accession>
<comment type="caution">
    <text evidence="3">The sequence shown here is derived from an EMBL/GenBank/DDBJ whole genome shotgun (WGS) entry which is preliminary data.</text>
</comment>
<reference evidence="3 4" key="1">
    <citation type="submission" date="2017-11" db="EMBL/GenBank/DDBJ databases">
        <title>Genome sequencing of Prevotella intermedia KCOM 1779.</title>
        <authorList>
            <person name="Kook J.-K."/>
            <person name="Park S.-N."/>
            <person name="Lim Y.K."/>
        </authorList>
    </citation>
    <scope>NUCLEOTIDE SEQUENCE [LARGE SCALE GENOMIC DNA]</scope>
    <source>
        <strain evidence="3 4">KCOM 1779</strain>
    </source>
</reference>
<feature type="domain" description="GmrSD restriction endonucleases C-terminal" evidence="2">
    <location>
        <begin position="546"/>
        <end position="604"/>
    </location>
</feature>
<evidence type="ECO:0000313" key="3">
    <source>
        <dbReference type="EMBL" id="PJE98614.1"/>
    </source>
</evidence>
<gene>
    <name evidence="3" type="ORF">CUB97_09370</name>
</gene>
<protein>
    <submittedName>
        <fullName evidence="3">Uncharacterized protein</fullName>
    </submittedName>
</protein>
<dbReference type="InterPro" id="IPR011089">
    <property type="entry name" value="GmrSD_C"/>
</dbReference>
<dbReference type="InterPro" id="IPR004919">
    <property type="entry name" value="GmrSD_N"/>
</dbReference>
<organism evidence="3 4">
    <name type="scientific">Prevotella intermedia</name>
    <dbReference type="NCBI Taxonomy" id="28131"/>
    <lineage>
        <taxon>Bacteria</taxon>
        <taxon>Pseudomonadati</taxon>
        <taxon>Bacteroidota</taxon>
        <taxon>Bacteroidia</taxon>
        <taxon>Bacteroidales</taxon>
        <taxon>Prevotellaceae</taxon>
        <taxon>Prevotella</taxon>
    </lineage>
</organism>
<evidence type="ECO:0000259" key="1">
    <source>
        <dbReference type="Pfam" id="PF03235"/>
    </source>
</evidence>
<proteinExistence type="predicted"/>
<dbReference type="Pfam" id="PF03235">
    <property type="entry name" value="GmrSD_N"/>
    <property type="match status" value="1"/>
</dbReference>
<evidence type="ECO:0000313" key="4">
    <source>
        <dbReference type="Proteomes" id="UP000228641"/>
    </source>
</evidence>
<evidence type="ECO:0000259" key="2">
    <source>
        <dbReference type="Pfam" id="PF07510"/>
    </source>
</evidence>
<dbReference type="Proteomes" id="UP000228641">
    <property type="component" value="Unassembled WGS sequence"/>
</dbReference>